<protein>
    <submittedName>
        <fullName evidence="2">9389_t:CDS:1</fullName>
    </submittedName>
</protein>
<gene>
    <name evidence="2" type="ORF">POCULU_LOCUS3424</name>
</gene>
<dbReference type="Proteomes" id="UP000789572">
    <property type="component" value="Unassembled WGS sequence"/>
</dbReference>
<dbReference type="OrthoDB" id="270651at2759"/>
<evidence type="ECO:0000259" key="1">
    <source>
        <dbReference type="SMART" id="SM00967"/>
    </source>
</evidence>
<organism evidence="2 3">
    <name type="scientific">Paraglomus occultum</name>
    <dbReference type="NCBI Taxonomy" id="144539"/>
    <lineage>
        <taxon>Eukaryota</taxon>
        <taxon>Fungi</taxon>
        <taxon>Fungi incertae sedis</taxon>
        <taxon>Mucoromycota</taxon>
        <taxon>Glomeromycotina</taxon>
        <taxon>Glomeromycetes</taxon>
        <taxon>Paraglomerales</taxon>
        <taxon>Paraglomeraceae</taxon>
        <taxon>Paraglomus</taxon>
    </lineage>
</organism>
<name>A0A9N9A5S6_9GLOM</name>
<dbReference type="SUPFAM" id="SSF75217">
    <property type="entry name" value="alpha/beta knot"/>
    <property type="match status" value="1"/>
</dbReference>
<dbReference type="PANTHER" id="PTHR46103">
    <property type="entry name" value="RRNA METHYLTRANSFERASE 1, MITOCHONDRIAL"/>
    <property type="match status" value="1"/>
</dbReference>
<reference evidence="2" key="1">
    <citation type="submission" date="2021-06" db="EMBL/GenBank/DDBJ databases">
        <authorList>
            <person name="Kallberg Y."/>
            <person name="Tangrot J."/>
            <person name="Rosling A."/>
        </authorList>
    </citation>
    <scope>NUCLEOTIDE SEQUENCE</scope>
    <source>
        <strain evidence="2">IA702</strain>
    </source>
</reference>
<feature type="domain" description="RNA 2-O ribose methyltransferase substrate binding" evidence="1">
    <location>
        <begin position="18"/>
        <end position="99"/>
    </location>
</feature>
<dbReference type="SMART" id="SM00967">
    <property type="entry name" value="SpoU_sub_bind"/>
    <property type="match status" value="1"/>
</dbReference>
<dbReference type="SUPFAM" id="SSF55315">
    <property type="entry name" value="L30e-like"/>
    <property type="match status" value="1"/>
</dbReference>
<dbReference type="PANTHER" id="PTHR46103:SF1">
    <property type="entry name" value="RRNA METHYLTRANSFERASE 1, MITOCHONDRIAL"/>
    <property type="match status" value="1"/>
</dbReference>
<dbReference type="InterPro" id="IPR029026">
    <property type="entry name" value="tRNA_m1G_MTases_N"/>
</dbReference>
<dbReference type="AlphaFoldDB" id="A0A9N9A5S6"/>
<sequence length="292" mass="32984">MSENDRIGGKNKLEEIDLLYGLNVVLPAIEQFRRTMYALYYKDSMLSRKRDDPATDRIFSLAEKHSIPTIRKSPYELSKLTEDRPHQGFVLEASRIKPIRITTLDKPGKTGYRILSPGNNSIGMRLSNRRFPLWIALDQIVDPQVFGVIELLLSMKIIVNKALYRLEGRRILWESMGFASKASAGVLEVMDIYDTDRMDRFLETSSRNGWKVYGSVSPENDVDAISIVDLSPPVQLQPSILVLGGEGKGLRPFIRNRSGSSPDLQISPGLTEQVETQGSTWQIMPQFQADHS</sequence>
<dbReference type="GO" id="GO:0016435">
    <property type="term" value="F:rRNA (guanine) methyltransferase activity"/>
    <property type="evidence" value="ECO:0007669"/>
    <property type="project" value="TreeGrafter"/>
</dbReference>
<dbReference type="Pfam" id="PF08032">
    <property type="entry name" value="SpoU_sub_bind"/>
    <property type="match status" value="1"/>
</dbReference>
<dbReference type="InterPro" id="IPR047182">
    <property type="entry name" value="MRM1"/>
</dbReference>
<dbReference type="InterPro" id="IPR029064">
    <property type="entry name" value="Ribosomal_eL30-like_sf"/>
</dbReference>
<dbReference type="Gene3D" id="3.30.1330.30">
    <property type="match status" value="1"/>
</dbReference>
<accession>A0A9N9A5S6</accession>
<comment type="caution">
    <text evidence="2">The sequence shown here is derived from an EMBL/GenBank/DDBJ whole genome shotgun (WGS) entry which is preliminary data.</text>
</comment>
<evidence type="ECO:0000313" key="2">
    <source>
        <dbReference type="EMBL" id="CAG8518066.1"/>
    </source>
</evidence>
<keyword evidence="3" id="KW-1185">Reference proteome</keyword>
<evidence type="ECO:0000313" key="3">
    <source>
        <dbReference type="Proteomes" id="UP000789572"/>
    </source>
</evidence>
<dbReference type="InterPro" id="IPR029028">
    <property type="entry name" value="Alpha/beta_knot_MTases"/>
</dbReference>
<proteinExistence type="predicted"/>
<dbReference type="EMBL" id="CAJVPJ010000378">
    <property type="protein sequence ID" value="CAG8518066.1"/>
    <property type="molecule type" value="Genomic_DNA"/>
</dbReference>
<dbReference type="InterPro" id="IPR013123">
    <property type="entry name" value="SpoU_subst-bd"/>
</dbReference>
<dbReference type="Gene3D" id="3.40.1280.10">
    <property type="match status" value="1"/>
</dbReference>